<organism evidence="2 3">
    <name type="scientific">Halodurantibacterium flavum</name>
    <dbReference type="NCBI Taxonomy" id="1382802"/>
    <lineage>
        <taxon>Bacteria</taxon>
        <taxon>Pseudomonadati</taxon>
        <taxon>Pseudomonadota</taxon>
        <taxon>Alphaproteobacteria</taxon>
        <taxon>Rhodobacterales</taxon>
        <taxon>Paracoccaceae</taxon>
        <taxon>Halodurantibacterium</taxon>
    </lineage>
</organism>
<comment type="caution">
    <text evidence="2">The sequence shown here is derived from an EMBL/GenBank/DDBJ whole genome shotgun (WGS) entry which is preliminary data.</text>
</comment>
<evidence type="ECO:0000256" key="1">
    <source>
        <dbReference type="SAM" id="Phobius"/>
    </source>
</evidence>
<keyword evidence="1" id="KW-0472">Membrane</keyword>
<keyword evidence="1" id="KW-0812">Transmembrane</keyword>
<dbReference type="RefSeq" id="WP_390260103.1">
    <property type="nucleotide sequence ID" value="NZ_JBHUGH010000003.1"/>
</dbReference>
<dbReference type="Proteomes" id="UP001597353">
    <property type="component" value="Unassembled WGS sequence"/>
</dbReference>
<gene>
    <name evidence="2" type="ORF">ACFSGJ_06115</name>
</gene>
<keyword evidence="1" id="KW-1133">Transmembrane helix</keyword>
<feature type="transmembrane region" description="Helical" evidence="1">
    <location>
        <begin position="34"/>
        <end position="57"/>
    </location>
</feature>
<reference evidence="3" key="1">
    <citation type="journal article" date="2019" name="Int. J. Syst. Evol. Microbiol.">
        <title>The Global Catalogue of Microorganisms (GCM) 10K type strain sequencing project: providing services to taxonomists for standard genome sequencing and annotation.</title>
        <authorList>
            <consortium name="The Broad Institute Genomics Platform"/>
            <consortium name="The Broad Institute Genome Sequencing Center for Infectious Disease"/>
            <person name="Wu L."/>
            <person name="Ma J."/>
        </authorList>
    </citation>
    <scope>NUCLEOTIDE SEQUENCE [LARGE SCALE GENOMIC DNA]</scope>
    <source>
        <strain evidence="3">CGMCC 4.7242</strain>
    </source>
</reference>
<evidence type="ECO:0000313" key="2">
    <source>
        <dbReference type="EMBL" id="MFD1911792.1"/>
    </source>
</evidence>
<keyword evidence="3" id="KW-1185">Reference proteome</keyword>
<feature type="transmembrane region" description="Helical" evidence="1">
    <location>
        <begin position="64"/>
        <end position="84"/>
    </location>
</feature>
<sequence length="114" mass="11931">MRTAYVFAILFSALGVMLALIALAAPFGNTGVDGTLGAGLALLGSVATTMLIAIFIMSGLTRGWFIALNSLAMLAAFLTALAAFFLMQTLLAIAMVAAFLTMAFAFLRSNRRTT</sequence>
<dbReference type="EMBL" id="JBHUGH010000003">
    <property type="protein sequence ID" value="MFD1911792.1"/>
    <property type="molecule type" value="Genomic_DNA"/>
</dbReference>
<proteinExistence type="predicted"/>
<name>A0ABW4S2G4_9RHOB</name>
<protein>
    <submittedName>
        <fullName evidence="2">Uncharacterized protein</fullName>
    </submittedName>
</protein>
<evidence type="ECO:0000313" key="3">
    <source>
        <dbReference type="Proteomes" id="UP001597353"/>
    </source>
</evidence>
<accession>A0ABW4S2G4</accession>
<feature type="transmembrane region" description="Helical" evidence="1">
    <location>
        <begin position="90"/>
        <end position="107"/>
    </location>
</feature>